<accession>A0A284RH81</accession>
<evidence type="ECO:0000313" key="3">
    <source>
        <dbReference type="Proteomes" id="UP000219338"/>
    </source>
</evidence>
<organism evidence="2 3">
    <name type="scientific">Armillaria ostoyae</name>
    <name type="common">Armillaria root rot fungus</name>
    <dbReference type="NCBI Taxonomy" id="47428"/>
    <lineage>
        <taxon>Eukaryota</taxon>
        <taxon>Fungi</taxon>
        <taxon>Dikarya</taxon>
        <taxon>Basidiomycota</taxon>
        <taxon>Agaricomycotina</taxon>
        <taxon>Agaricomycetes</taxon>
        <taxon>Agaricomycetidae</taxon>
        <taxon>Agaricales</taxon>
        <taxon>Marasmiineae</taxon>
        <taxon>Physalacriaceae</taxon>
        <taxon>Armillaria</taxon>
    </lineage>
</organism>
<name>A0A284RH81_ARMOS</name>
<proteinExistence type="predicted"/>
<dbReference type="Proteomes" id="UP000219338">
    <property type="component" value="Unassembled WGS sequence"/>
</dbReference>
<sequence length="101" mass="11655">MHIVVCLKHSVEDRLNRLSDVTNNSLASNLDPPSILLHQPQSQPQYTGPGLRQDDGWERDAELLRERRTVVASKDEFGILSFLLYAASRIRRANNKILWRF</sequence>
<gene>
    <name evidence="2" type="ORF">ARMOST_11449</name>
</gene>
<reference evidence="3" key="1">
    <citation type="journal article" date="2017" name="Nat. Ecol. Evol.">
        <title>Genome expansion and lineage-specific genetic innovations in the forest pathogenic fungi Armillaria.</title>
        <authorList>
            <person name="Sipos G."/>
            <person name="Prasanna A.N."/>
            <person name="Walter M.C."/>
            <person name="O'Connor E."/>
            <person name="Balint B."/>
            <person name="Krizsan K."/>
            <person name="Kiss B."/>
            <person name="Hess J."/>
            <person name="Varga T."/>
            <person name="Slot J."/>
            <person name="Riley R."/>
            <person name="Boka B."/>
            <person name="Rigling D."/>
            <person name="Barry K."/>
            <person name="Lee J."/>
            <person name="Mihaltcheva S."/>
            <person name="LaButti K."/>
            <person name="Lipzen A."/>
            <person name="Waldron R."/>
            <person name="Moloney N.M."/>
            <person name="Sperisen C."/>
            <person name="Kredics L."/>
            <person name="Vagvoelgyi C."/>
            <person name="Patrignani A."/>
            <person name="Fitzpatrick D."/>
            <person name="Nagy I."/>
            <person name="Doyle S."/>
            <person name="Anderson J.B."/>
            <person name="Grigoriev I.V."/>
            <person name="Gueldener U."/>
            <person name="Muensterkoetter M."/>
            <person name="Nagy L.G."/>
        </authorList>
    </citation>
    <scope>NUCLEOTIDE SEQUENCE [LARGE SCALE GENOMIC DNA]</scope>
    <source>
        <strain evidence="3">C18/9</strain>
    </source>
</reference>
<evidence type="ECO:0000313" key="2">
    <source>
        <dbReference type="EMBL" id="SJL08087.1"/>
    </source>
</evidence>
<keyword evidence="3" id="KW-1185">Reference proteome</keyword>
<protein>
    <submittedName>
        <fullName evidence="2">Uncharacterized protein</fullName>
    </submittedName>
</protein>
<feature type="region of interest" description="Disordered" evidence="1">
    <location>
        <begin position="31"/>
        <end position="54"/>
    </location>
</feature>
<dbReference type="EMBL" id="FUEG01000009">
    <property type="protein sequence ID" value="SJL08087.1"/>
    <property type="molecule type" value="Genomic_DNA"/>
</dbReference>
<evidence type="ECO:0000256" key="1">
    <source>
        <dbReference type="SAM" id="MobiDB-lite"/>
    </source>
</evidence>
<dbReference type="AlphaFoldDB" id="A0A284RH81"/>